<protein>
    <submittedName>
        <fullName evidence="1">Uncharacterized protein</fullName>
    </submittedName>
</protein>
<organism evidence="1 2">
    <name type="scientific">Prorocentrum cordatum</name>
    <dbReference type="NCBI Taxonomy" id="2364126"/>
    <lineage>
        <taxon>Eukaryota</taxon>
        <taxon>Sar</taxon>
        <taxon>Alveolata</taxon>
        <taxon>Dinophyceae</taxon>
        <taxon>Prorocentrales</taxon>
        <taxon>Prorocentraceae</taxon>
        <taxon>Prorocentrum</taxon>
    </lineage>
</organism>
<dbReference type="Proteomes" id="UP001189429">
    <property type="component" value="Unassembled WGS sequence"/>
</dbReference>
<accession>A0ABN9TI56</accession>
<evidence type="ECO:0000313" key="1">
    <source>
        <dbReference type="EMBL" id="CAK0845513.1"/>
    </source>
</evidence>
<evidence type="ECO:0000313" key="2">
    <source>
        <dbReference type="Proteomes" id="UP001189429"/>
    </source>
</evidence>
<keyword evidence="2" id="KW-1185">Reference proteome</keyword>
<sequence>MYFHRQHAAQATQGLRSAAPVHEADLEVAARLRERLHTPGPARQAADAAGDLVAQFVAEIRRDVEMLVLYGQVAVGDIVEASLRRHGLLGTPDAHVWEGVAAEIAAEAPPQQSRP</sequence>
<dbReference type="EMBL" id="CAUYUJ010014743">
    <property type="protein sequence ID" value="CAK0845513.1"/>
    <property type="molecule type" value="Genomic_DNA"/>
</dbReference>
<gene>
    <name evidence="1" type="ORF">PCOR1329_LOCUS39285</name>
</gene>
<reference evidence="1" key="1">
    <citation type="submission" date="2023-10" db="EMBL/GenBank/DDBJ databases">
        <authorList>
            <person name="Chen Y."/>
            <person name="Shah S."/>
            <person name="Dougan E. K."/>
            <person name="Thang M."/>
            <person name="Chan C."/>
        </authorList>
    </citation>
    <scope>NUCLEOTIDE SEQUENCE [LARGE SCALE GENOMIC DNA]</scope>
</reference>
<name>A0ABN9TI56_9DINO</name>
<comment type="caution">
    <text evidence="1">The sequence shown here is derived from an EMBL/GenBank/DDBJ whole genome shotgun (WGS) entry which is preliminary data.</text>
</comment>
<proteinExistence type="predicted"/>
<feature type="non-terminal residue" evidence="1">
    <location>
        <position position="115"/>
    </location>
</feature>